<dbReference type="SUPFAM" id="SSF51182">
    <property type="entry name" value="RmlC-like cupins"/>
    <property type="match status" value="1"/>
</dbReference>
<dbReference type="Pfam" id="PF02678">
    <property type="entry name" value="Pirin"/>
    <property type="match status" value="1"/>
</dbReference>
<gene>
    <name evidence="5" type="ORF">FSB76_14100</name>
</gene>
<feature type="domain" description="Quercetin 2,3-dioxygenase C-terminal cupin" evidence="4">
    <location>
        <begin position="159"/>
        <end position="225"/>
    </location>
</feature>
<sequence>MIPQSKGKMFLSDERGLTQHDWYRSYHTFNFGSYNNGHKHPFSDLYVLNDDTLAAEESIRMSVKEHTAVLLIPVVGAIGCRDHNGDHIMIEPGMVQLLALPPGSGFQVNNPYKKETDLVNFLQLWIKIKTPANQDFCFDLPSNRNQLTEIFGLGNTIGYMGQFDGRAETTLCVSKPGNALFAYVIEGAFEVQYRLMHARDGLVLWDLEEAELEALSNNAIIMLIEITPQ</sequence>
<dbReference type="Pfam" id="PF17954">
    <property type="entry name" value="Pirin_C_2"/>
    <property type="match status" value="1"/>
</dbReference>
<dbReference type="InterPro" id="IPR041602">
    <property type="entry name" value="Quercetinase_C"/>
</dbReference>
<protein>
    <submittedName>
        <fullName evidence="5">Pirin</fullName>
    </submittedName>
</protein>
<dbReference type="InterPro" id="IPR011051">
    <property type="entry name" value="RmlC_Cupin_sf"/>
</dbReference>
<dbReference type="RefSeq" id="WP_147054345.1">
    <property type="nucleotide sequence ID" value="NZ_CP042437.1"/>
</dbReference>
<dbReference type="PANTHER" id="PTHR43212">
    <property type="entry name" value="QUERCETIN 2,3-DIOXYGENASE"/>
    <property type="match status" value="1"/>
</dbReference>
<feature type="domain" description="Pirin N-terminal" evidence="3">
    <location>
        <begin position="15"/>
        <end position="126"/>
    </location>
</feature>
<evidence type="ECO:0000256" key="1">
    <source>
        <dbReference type="ARBA" id="ARBA00008416"/>
    </source>
</evidence>
<dbReference type="OrthoDB" id="321327at2"/>
<dbReference type="InterPro" id="IPR012093">
    <property type="entry name" value="Pirin"/>
</dbReference>
<dbReference type="AlphaFoldDB" id="A0A5B8VZR3"/>
<dbReference type="EMBL" id="CP042437">
    <property type="protein sequence ID" value="QEC77019.1"/>
    <property type="molecule type" value="Genomic_DNA"/>
</dbReference>
<proteinExistence type="inferred from homology"/>
<dbReference type="KEGG" id="mgk:FSB76_14100"/>
<dbReference type="InterPro" id="IPR014710">
    <property type="entry name" value="RmlC-like_jellyroll"/>
</dbReference>
<evidence type="ECO:0000313" key="6">
    <source>
        <dbReference type="Proteomes" id="UP000321362"/>
    </source>
</evidence>
<comment type="similarity">
    <text evidence="1 2">Belongs to the pirin family.</text>
</comment>
<dbReference type="PANTHER" id="PTHR43212:SF3">
    <property type="entry name" value="QUERCETIN 2,3-DIOXYGENASE"/>
    <property type="match status" value="1"/>
</dbReference>
<evidence type="ECO:0000256" key="2">
    <source>
        <dbReference type="RuleBase" id="RU003457"/>
    </source>
</evidence>
<organism evidence="5 6">
    <name type="scientific">Mucilaginibacter ginsenosidivorax</name>
    <dbReference type="NCBI Taxonomy" id="862126"/>
    <lineage>
        <taxon>Bacteria</taxon>
        <taxon>Pseudomonadati</taxon>
        <taxon>Bacteroidota</taxon>
        <taxon>Sphingobacteriia</taxon>
        <taxon>Sphingobacteriales</taxon>
        <taxon>Sphingobacteriaceae</taxon>
        <taxon>Mucilaginibacter</taxon>
    </lineage>
</organism>
<evidence type="ECO:0000259" key="3">
    <source>
        <dbReference type="Pfam" id="PF02678"/>
    </source>
</evidence>
<dbReference type="Gene3D" id="2.60.120.10">
    <property type="entry name" value="Jelly Rolls"/>
    <property type="match status" value="2"/>
</dbReference>
<dbReference type="Proteomes" id="UP000321362">
    <property type="component" value="Chromosome"/>
</dbReference>
<keyword evidence="6" id="KW-1185">Reference proteome</keyword>
<reference evidence="5 6" key="1">
    <citation type="journal article" date="2013" name="J. Microbiol.">
        <title>Mucilaginibacter ginsenosidivorax sp. nov., with ginsenoside converting activity isolated from sediment.</title>
        <authorList>
            <person name="Kim J.K."/>
            <person name="Choi T.E."/>
            <person name="Liu Q.M."/>
            <person name="Park H.Y."/>
            <person name="Yi T.H."/>
            <person name="Yoon M.H."/>
            <person name="Kim S.C."/>
            <person name="Im W.T."/>
        </authorList>
    </citation>
    <scope>NUCLEOTIDE SEQUENCE [LARGE SCALE GENOMIC DNA]</scope>
    <source>
        <strain evidence="5 6">KHI28</strain>
    </source>
</reference>
<evidence type="ECO:0000259" key="4">
    <source>
        <dbReference type="Pfam" id="PF17954"/>
    </source>
</evidence>
<name>A0A5B8VZR3_9SPHI</name>
<dbReference type="InterPro" id="IPR003829">
    <property type="entry name" value="Pirin_N_dom"/>
</dbReference>
<accession>A0A5B8VZR3</accession>
<evidence type="ECO:0000313" key="5">
    <source>
        <dbReference type="EMBL" id="QEC77019.1"/>
    </source>
</evidence>